<dbReference type="InterPro" id="IPR000515">
    <property type="entry name" value="MetI-like"/>
</dbReference>
<dbReference type="Gene3D" id="1.10.3720.10">
    <property type="entry name" value="MetI-like"/>
    <property type="match status" value="1"/>
</dbReference>
<dbReference type="Pfam" id="PF00528">
    <property type="entry name" value="BPD_transp_1"/>
    <property type="match status" value="1"/>
</dbReference>
<feature type="transmembrane region" description="Helical" evidence="7">
    <location>
        <begin position="154"/>
        <end position="180"/>
    </location>
</feature>
<dbReference type="AlphaFoldDB" id="A0A399EJY8"/>
<organism evidence="9 10">
    <name type="scientific">Calidithermus roseus</name>
    <dbReference type="NCBI Taxonomy" id="1644118"/>
    <lineage>
        <taxon>Bacteria</taxon>
        <taxon>Thermotogati</taxon>
        <taxon>Deinococcota</taxon>
        <taxon>Deinococci</taxon>
        <taxon>Thermales</taxon>
        <taxon>Thermaceae</taxon>
        <taxon>Calidithermus</taxon>
    </lineage>
</organism>
<sequence length="288" mass="31453">MGHKLGKLLTPYLFVAPNTLIFGIFVVLPMAYGLVYSFYRGNFIGGLQQFVGLGNYQQLLQDRAFLTSLSHTFVYVVLVVCLVVVLSLALAIALRATSLGTALARIGFYLPVILSPVVVGVAWRWMFSSDLGVINAVLSSLGQSPIPWLTDINWARAVVILASVWSMVGFYMVIFIGGLNTIPAELYQAAEVDGANPRQQFWQITLPLLTPTTLMVTILATINSFKAFEIILVLTNGGPGDATRLLVQNIYQTAFEGANPTYASAQSVVLFGILMLLTLVQLRISRED</sequence>
<keyword evidence="2 7" id="KW-0813">Transport</keyword>
<dbReference type="EMBL" id="QWLA01000049">
    <property type="protein sequence ID" value="RIH84967.1"/>
    <property type="molecule type" value="Genomic_DNA"/>
</dbReference>
<keyword evidence="10" id="KW-1185">Reference proteome</keyword>
<keyword evidence="6 7" id="KW-0472">Membrane</keyword>
<dbReference type="RefSeq" id="WP_119278652.1">
    <property type="nucleotide sequence ID" value="NZ_QWLA01000049.1"/>
</dbReference>
<dbReference type="CDD" id="cd06261">
    <property type="entry name" value="TM_PBP2"/>
    <property type="match status" value="1"/>
</dbReference>
<keyword evidence="3" id="KW-1003">Cell membrane</keyword>
<evidence type="ECO:0000256" key="7">
    <source>
        <dbReference type="RuleBase" id="RU363032"/>
    </source>
</evidence>
<dbReference type="GO" id="GO:0055085">
    <property type="term" value="P:transmembrane transport"/>
    <property type="evidence" value="ECO:0007669"/>
    <property type="project" value="InterPro"/>
</dbReference>
<dbReference type="PROSITE" id="PS50928">
    <property type="entry name" value="ABC_TM1"/>
    <property type="match status" value="1"/>
</dbReference>
<dbReference type="InterPro" id="IPR035906">
    <property type="entry name" value="MetI-like_sf"/>
</dbReference>
<dbReference type="OrthoDB" id="9787541at2"/>
<evidence type="ECO:0000256" key="2">
    <source>
        <dbReference type="ARBA" id="ARBA00022448"/>
    </source>
</evidence>
<evidence type="ECO:0000256" key="4">
    <source>
        <dbReference type="ARBA" id="ARBA00022692"/>
    </source>
</evidence>
<evidence type="ECO:0000256" key="3">
    <source>
        <dbReference type="ARBA" id="ARBA00022475"/>
    </source>
</evidence>
<evidence type="ECO:0000256" key="5">
    <source>
        <dbReference type="ARBA" id="ARBA00022989"/>
    </source>
</evidence>
<keyword evidence="5 7" id="KW-1133">Transmembrane helix</keyword>
<evidence type="ECO:0000313" key="9">
    <source>
        <dbReference type="EMBL" id="RIH84967.1"/>
    </source>
</evidence>
<feature type="transmembrane region" description="Helical" evidence="7">
    <location>
        <begin position="73"/>
        <end position="94"/>
    </location>
</feature>
<keyword evidence="4 7" id="KW-0812">Transmembrane</keyword>
<feature type="transmembrane region" description="Helical" evidence="7">
    <location>
        <begin position="262"/>
        <end position="282"/>
    </location>
</feature>
<dbReference type="PANTHER" id="PTHR30193">
    <property type="entry name" value="ABC TRANSPORTER PERMEASE PROTEIN"/>
    <property type="match status" value="1"/>
</dbReference>
<gene>
    <name evidence="9" type="primary">lacF_13</name>
    <name evidence="9" type="ORF">Mrose_02435</name>
</gene>
<name>A0A399EJY8_9DEIN</name>
<reference evidence="9 10" key="1">
    <citation type="submission" date="2018-08" db="EMBL/GenBank/DDBJ databases">
        <title>Meiothermus roseus NBRC 110900 genome sequencing project.</title>
        <authorList>
            <person name="Da Costa M.S."/>
            <person name="Albuquerque L."/>
            <person name="Raposo P."/>
            <person name="Froufe H.J.C."/>
            <person name="Barroso C.S."/>
            <person name="Egas C."/>
        </authorList>
    </citation>
    <scope>NUCLEOTIDE SEQUENCE [LARGE SCALE GENOMIC DNA]</scope>
    <source>
        <strain evidence="9 10">NBRC 110900</strain>
    </source>
</reference>
<evidence type="ECO:0000256" key="1">
    <source>
        <dbReference type="ARBA" id="ARBA00004651"/>
    </source>
</evidence>
<dbReference type="GO" id="GO:0005886">
    <property type="term" value="C:plasma membrane"/>
    <property type="evidence" value="ECO:0007669"/>
    <property type="project" value="UniProtKB-SubCell"/>
</dbReference>
<dbReference type="PANTHER" id="PTHR30193:SF37">
    <property type="entry name" value="INNER MEMBRANE ABC TRANSPORTER PERMEASE PROTEIN YCJO"/>
    <property type="match status" value="1"/>
</dbReference>
<feature type="transmembrane region" description="Helical" evidence="7">
    <location>
        <begin position="106"/>
        <end position="126"/>
    </location>
</feature>
<comment type="subcellular location">
    <subcellularLocation>
        <location evidence="1 7">Cell membrane</location>
        <topology evidence="1 7">Multi-pass membrane protein</topology>
    </subcellularLocation>
</comment>
<comment type="similarity">
    <text evidence="7">Belongs to the binding-protein-dependent transport system permease family.</text>
</comment>
<evidence type="ECO:0000259" key="8">
    <source>
        <dbReference type="PROSITE" id="PS50928"/>
    </source>
</evidence>
<evidence type="ECO:0000256" key="6">
    <source>
        <dbReference type="ARBA" id="ARBA00023136"/>
    </source>
</evidence>
<accession>A0A399EJY8</accession>
<feature type="transmembrane region" description="Helical" evidence="7">
    <location>
        <begin position="12"/>
        <end position="39"/>
    </location>
</feature>
<evidence type="ECO:0000313" key="10">
    <source>
        <dbReference type="Proteomes" id="UP000265341"/>
    </source>
</evidence>
<feature type="domain" description="ABC transmembrane type-1" evidence="8">
    <location>
        <begin position="69"/>
        <end position="281"/>
    </location>
</feature>
<protein>
    <submittedName>
        <fullName evidence="9">Lactose transport system permease protein LacF</fullName>
    </submittedName>
</protein>
<dbReference type="Proteomes" id="UP000265341">
    <property type="component" value="Unassembled WGS sequence"/>
</dbReference>
<dbReference type="InterPro" id="IPR051393">
    <property type="entry name" value="ABC_transporter_permease"/>
</dbReference>
<comment type="caution">
    <text evidence="9">The sequence shown here is derived from an EMBL/GenBank/DDBJ whole genome shotgun (WGS) entry which is preliminary data.</text>
</comment>
<dbReference type="SUPFAM" id="SSF161098">
    <property type="entry name" value="MetI-like"/>
    <property type="match status" value="1"/>
</dbReference>
<proteinExistence type="inferred from homology"/>
<feature type="transmembrane region" description="Helical" evidence="7">
    <location>
        <begin position="201"/>
        <end position="222"/>
    </location>
</feature>